<evidence type="ECO:0000313" key="4">
    <source>
        <dbReference type="Proteomes" id="UP000826793"/>
    </source>
</evidence>
<dbReference type="EMBL" id="DWXG01000049">
    <property type="protein sequence ID" value="HJB98135.1"/>
    <property type="molecule type" value="Genomic_DNA"/>
</dbReference>
<dbReference type="AlphaFoldDB" id="A0A9D2MXK5"/>
<dbReference type="SUPFAM" id="SSF55174">
    <property type="entry name" value="Alpha-L RNA-binding motif"/>
    <property type="match status" value="1"/>
</dbReference>
<evidence type="ECO:0000313" key="3">
    <source>
        <dbReference type="EMBL" id="HJB98135.1"/>
    </source>
</evidence>
<dbReference type="PROSITE" id="PS50889">
    <property type="entry name" value="S4"/>
    <property type="match status" value="1"/>
</dbReference>
<dbReference type="Pfam" id="PF17774">
    <property type="entry name" value="YlmH_RBD"/>
    <property type="match status" value="1"/>
</dbReference>
<name>A0A9D2MXK5_9FIRM</name>
<dbReference type="InterPro" id="IPR012677">
    <property type="entry name" value="Nucleotide-bd_a/b_plait_sf"/>
</dbReference>
<reference evidence="3" key="2">
    <citation type="submission" date="2021-04" db="EMBL/GenBank/DDBJ databases">
        <authorList>
            <person name="Gilroy R."/>
        </authorList>
    </citation>
    <scope>NUCLEOTIDE SEQUENCE</scope>
    <source>
        <strain evidence="3">CHK185-1770</strain>
    </source>
</reference>
<dbReference type="InterPro" id="IPR002942">
    <property type="entry name" value="S4_RNA-bd"/>
</dbReference>
<dbReference type="Proteomes" id="UP000826793">
    <property type="component" value="Unassembled WGS sequence"/>
</dbReference>
<evidence type="ECO:0000256" key="1">
    <source>
        <dbReference type="PROSITE-ProRule" id="PRU00182"/>
    </source>
</evidence>
<reference evidence="3" key="1">
    <citation type="journal article" date="2021" name="PeerJ">
        <title>Extensive microbial diversity within the chicken gut microbiome revealed by metagenomics and culture.</title>
        <authorList>
            <person name="Gilroy R."/>
            <person name="Ravi A."/>
            <person name="Getino M."/>
            <person name="Pursley I."/>
            <person name="Horton D.L."/>
            <person name="Alikhan N.F."/>
            <person name="Baker D."/>
            <person name="Gharbi K."/>
            <person name="Hall N."/>
            <person name="Watson M."/>
            <person name="Adriaenssens E.M."/>
            <person name="Foster-Nyarko E."/>
            <person name="Jarju S."/>
            <person name="Secka A."/>
            <person name="Antonio M."/>
            <person name="Oren A."/>
            <person name="Chaudhuri R.R."/>
            <person name="La Ragione R."/>
            <person name="Hildebrand F."/>
            <person name="Pallen M.J."/>
        </authorList>
    </citation>
    <scope>NUCLEOTIDE SEQUENCE</scope>
    <source>
        <strain evidence="3">CHK185-1770</strain>
    </source>
</reference>
<dbReference type="GO" id="GO:0003723">
    <property type="term" value="F:RNA binding"/>
    <property type="evidence" value="ECO:0007669"/>
    <property type="project" value="UniProtKB-KW"/>
</dbReference>
<sequence>MEGDQTWLAARVEDALRLSQKRSCFLGFLDEGQASFCRTYLSRREGQFLFWGGHEDAERTMLGFFPPYKEPAPAAFPIQSCAFLYRKQYSLTHRDFLGAFLSLGVERDVIGDILVGEGLGVAFFREEMAGYFSQNLDTIGRVGVKVVSPWEGELPVAHTFLDMSGVIASQRLDCITAFLCRTSREKAAGLIRSGTVSINHRETLSSSAQVGEGDIISVRRHGRFVVDQLGPLTSKGRLVVKCRKYQ</sequence>
<dbReference type="InterPro" id="IPR036986">
    <property type="entry name" value="S4_RNA-bd_sf"/>
</dbReference>
<dbReference type="Gene3D" id="3.30.1370.160">
    <property type="match status" value="1"/>
</dbReference>
<keyword evidence="1" id="KW-0694">RNA-binding</keyword>
<dbReference type="SMART" id="SM00363">
    <property type="entry name" value="S4"/>
    <property type="match status" value="1"/>
</dbReference>
<dbReference type="CDD" id="cd00165">
    <property type="entry name" value="S4"/>
    <property type="match status" value="1"/>
</dbReference>
<feature type="domain" description="RNA-binding S4" evidence="2">
    <location>
        <begin position="170"/>
        <end position="230"/>
    </location>
</feature>
<dbReference type="Gene3D" id="3.30.70.330">
    <property type="match status" value="1"/>
</dbReference>
<dbReference type="InterPro" id="IPR040591">
    <property type="entry name" value="RqcP2_RBD"/>
</dbReference>
<dbReference type="Gene3D" id="3.10.290.10">
    <property type="entry name" value="RNA-binding S4 domain"/>
    <property type="match status" value="1"/>
</dbReference>
<accession>A0A9D2MXK5</accession>
<protein>
    <recommendedName>
        <fullName evidence="2">RNA-binding S4 domain-containing protein</fullName>
    </recommendedName>
</protein>
<proteinExistence type="predicted"/>
<gene>
    <name evidence="3" type="ORF">H9710_06100</name>
</gene>
<organism evidence="3 4">
    <name type="scientific">Candidatus Acutalibacter pullicola</name>
    <dbReference type="NCBI Taxonomy" id="2838417"/>
    <lineage>
        <taxon>Bacteria</taxon>
        <taxon>Bacillati</taxon>
        <taxon>Bacillota</taxon>
        <taxon>Clostridia</taxon>
        <taxon>Eubacteriales</taxon>
        <taxon>Acutalibacteraceae</taxon>
        <taxon>Acutalibacter</taxon>
    </lineage>
</organism>
<evidence type="ECO:0000259" key="2">
    <source>
        <dbReference type="SMART" id="SM00363"/>
    </source>
</evidence>
<comment type="caution">
    <text evidence="3">The sequence shown here is derived from an EMBL/GenBank/DDBJ whole genome shotgun (WGS) entry which is preliminary data.</text>
</comment>